<keyword evidence="2" id="KW-1185">Reference proteome</keyword>
<dbReference type="RefSeq" id="WP_380737177.1">
    <property type="nucleotide sequence ID" value="NZ_JBHTJP010000032.1"/>
</dbReference>
<accession>A0ABW3IDH9</accession>
<evidence type="ECO:0000313" key="2">
    <source>
        <dbReference type="Proteomes" id="UP001597100"/>
    </source>
</evidence>
<dbReference type="EMBL" id="JBHTJP010000032">
    <property type="protein sequence ID" value="MFD0976124.1"/>
    <property type="molecule type" value="Genomic_DNA"/>
</dbReference>
<keyword evidence="1" id="KW-0418">Kinase</keyword>
<dbReference type="GO" id="GO:0016301">
    <property type="term" value="F:kinase activity"/>
    <property type="evidence" value="ECO:0007669"/>
    <property type="project" value="UniProtKB-KW"/>
</dbReference>
<comment type="caution">
    <text evidence="1">The sequence shown here is derived from an EMBL/GenBank/DDBJ whole genome shotgun (WGS) entry which is preliminary data.</text>
</comment>
<keyword evidence="1" id="KW-0808">Transferase</keyword>
<evidence type="ECO:0000313" key="1">
    <source>
        <dbReference type="EMBL" id="MFD0976124.1"/>
    </source>
</evidence>
<gene>
    <name evidence="1" type="ORF">ACFQ1G_04900</name>
</gene>
<proteinExistence type="predicted"/>
<name>A0ABW3IDH9_9FLAO</name>
<dbReference type="Proteomes" id="UP001597100">
    <property type="component" value="Unassembled WGS sequence"/>
</dbReference>
<sequence>MKVVVSKKFPSSEKKILNIIENFDTKGSLFGSGKRNRIKIFILQEKEVNVKSFKVPNLVNKIAYRFFRKSKAQRSFEYAHQLLNRGIGTPYPIAYAEEKSGVTFQKSFYISDHLTCDLTYRDLVLDPEYPKREEILRAFTRFTFKLHENQVQFLDHSPGNTLIRLEEGEYQFFLVDLNRMNFKELSFDERMRNFARLTPHKEMVAIMASEYARLFNKPEQEVFEKMWFYTEDFQRKFKKKKELKKKLKFWKK</sequence>
<protein>
    <submittedName>
        <fullName evidence="1">Lipopolysaccharide kinase InaA family protein</fullName>
    </submittedName>
</protein>
<reference evidence="2" key="1">
    <citation type="journal article" date="2019" name="Int. J. Syst. Evol. Microbiol.">
        <title>The Global Catalogue of Microorganisms (GCM) 10K type strain sequencing project: providing services to taxonomists for standard genome sequencing and annotation.</title>
        <authorList>
            <consortium name="The Broad Institute Genomics Platform"/>
            <consortium name="The Broad Institute Genome Sequencing Center for Infectious Disease"/>
            <person name="Wu L."/>
            <person name="Ma J."/>
        </authorList>
    </citation>
    <scope>NUCLEOTIDE SEQUENCE [LARGE SCALE GENOMIC DNA]</scope>
    <source>
        <strain evidence="2">CCUG 60898</strain>
    </source>
</reference>
<organism evidence="1 2">
    <name type="scientific">Salinimicrobium gaetbulicola</name>
    <dbReference type="NCBI Taxonomy" id="999702"/>
    <lineage>
        <taxon>Bacteria</taxon>
        <taxon>Pseudomonadati</taxon>
        <taxon>Bacteroidota</taxon>
        <taxon>Flavobacteriia</taxon>
        <taxon>Flavobacteriales</taxon>
        <taxon>Flavobacteriaceae</taxon>
        <taxon>Salinimicrobium</taxon>
    </lineage>
</organism>
<dbReference type="Pfam" id="PF06293">
    <property type="entry name" value="Kdo"/>
    <property type="match status" value="1"/>
</dbReference>